<keyword evidence="3" id="KW-0732">Signal</keyword>
<evidence type="ECO:0000313" key="4">
    <source>
        <dbReference type="EMBL" id="WCT72114.1"/>
    </source>
</evidence>
<dbReference type="PROSITE" id="PS00530">
    <property type="entry name" value="RNASE_T2_1"/>
    <property type="match status" value="1"/>
</dbReference>
<dbReference type="RefSeq" id="WP_273686066.1">
    <property type="nucleotide sequence ID" value="NZ_CP117411.1"/>
</dbReference>
<gene>
    <name evidence="4" type="ORF">PQ455_10700</name>
</gene>
<evidence type="ECO:0000256" key="1">
    <source>
        <dbReference type="ARBA" id="ARBA00007469"/>
    </source>
</evidence>
<sequence>MVKRMWLALALLAAPGAALAQASQCSVPARVPPYRVEGPTAQEPARRLPTGSYTLAITWSPQYCRTRLRSAADAFQCGGGGAPRFGFTLHGLWPDGVGKLWPQYCKTAPLVPEKVVRDMLCATPDAQLVQHEYAKHATCMGVTPAAYFGRSRALYAGLRYPNMDWLSRRPQTVASFSRSFARANPGMRADMIHLNINRQGWLEEVWLCLDTAFKPTACRPGGPRPTTTVKIWRGRK</sequence>
<dbReference type="InterPro" id="IPR036430">
    <property type="entry name" value="RNase_T2-like_sf"/>
</dbReference>
<dbReference type="PANTHER" id="PTHR11240:SF22">
    <property type="entry name" value="RIBONUCLEASE T2"/>
    <property type="match status" value="1"/>
</dbReference>
<dbReference type="PROSITE" id="PS00531">
    <property type="entry name" value="RNASE_T2_2"/>
    <property type="match status" value="1"/>
</dbReference>
<dbReference type="SUPFAM" id="SSF55895">
    <property type="entry name" value="Ribonuclease Rh-like"/>
    <property type="match status" value="1"/>
</dbReference>
<proteinExistence type="inferred from homology"/>
<dbReference type="Gene3D" id="3.90.730.10">
    <property type="entry name" value="Ribonuclease T2-like"/>
    <property type="match status" value="1"/>
</dbReference>
<protein>
    <submittedName>
        <fullName evidence="4">Ribonuclease T</fullName>
    </submittedName>
</protein>
<dbReference type="PANTHER" id="PTHR11240">
    <property type="entry name" value="RIBONUCLEASE T2"/>
    <property type="match status" value="1"/>
</dbReference>
<evidence type="ECO:0000313" key="5">
    <source>
        <dbReference type="Proteomes" id="UP001220395"/>
    </source>
</evidence>
<dbReference type="Proteomes" id="UP001220395">
    <property type="component" value="Chromosome"/>
</dbReference>
<evidence type="ECO:0000256" key="2">
    <source>
        <dbReference type="RuleBase" id="RU004328"/>
    </source>
</evidence>
<dbReference type="Pfam" id="PF00445">
    <property type="entry name" value="Ribonuclease_T2"/>
    <property type="match status" value="1"/>
</dbReference>
<name>A0ABY7TJQ4_9SPHN</name>
<comment type="similarity">
    <text evidence="1 2">Belongs to the RNase T2 family.</text>
</comment>
<reference evidence="4 5" key="1">
    <citation type="submission" date="2023-02" db="EMBL/GenBank/DDBJ databases">
        <title>Genome sequence of Sphingomonas naphthae.</title>
        <authorList>
            <person name="Kim S."/>
            <person name="Heo J."/>
            <person name="Kwon S.-W."/>
        </authorList>
    </citation>
    <scope>NUCLEOTIDE SEQUENCE [LARGE SCALE GENOMIC DNA]</scope>
    <source>
        <strain evidence="4 5">KACC 18716</strain>
    </source>
</reference>
<feature type="chain" id="PRO_5046644288" evidence="3">
    <location>
        <begin position="21"/>
        <end position="236"/>
    </location>
</feature>
<evidence type="ECO:0000256" key="3">
    <source>
        <dbReference type="SAM" id="SignalP"/>
    </source>
</evidence>
<accession>A0ABY7TJQ4</accession>
<dbReference type="InterPro" id="IPR018188">
    <property type="entry name" value="RNase_T2_His_AS_1"/>
</dbReference>
<keyword evidence="5" id="KW-1185">Reference proteome</keyword>
<dbReference type="InterPro" id="IPR033130">
    <property type="entry name" value="RNase_T2_His_AS_2"/>
</dbReference>
<organism evidence="4 5">
    <name type="scientific">Sphingomonas naphthae</name>
    <dbReference type="NCBI Taxonomy" id="1813468"/>
    <lineage>
        <taxon>Bacteria</taxon>
        <taxon>Pseudomonadati</taxon>
        <taxon>Pseudomonadota</taxon>
        <taxon>Alphaproteobacteria</taxon>
        <taxon>Sphingomonadales</taxon>
        <taxon>Sphingomonadaceae</taxon>
        <taxon>Sphingomonas</taxon>
    </lineage>
</organism>
<dbReference type="InterPro" id="IPR001568">
    <property type="entry name" value="RNase_T2-like"/>
</dbReference>
<feature type="signal peptide" evidence="3">
    <location>
        <begin position="1"/>
        <end position="20"/>
    </location>
</feature>
<dbReference type="EMBL" id="CP117411">
    <property type="protein sequence ID" value="WCT72114.1"/>
    <property type="molecule type" value="Genomic_DNA"/>
</dbReference>